<sequence>MTYLEIGNVIPFMASLRCNIITLTSLPKYTNGSSKF</sequence>
<accession>A0AAV5M9N0</accession>
<gene>
    <name evidence="1" type="ORF">SLEP1_g52795</name>
</gene>
<dbReference type="Proteomes" id="UP001054252">
    <property type="component" value="Unassembled WGS sequence"/>
</dbReference>
<evidence type="ECO:0000313" key="1">
    <source>
        <dbReference type="EMBL" id="GKV45744.1"/>
    </source>
</evidence>
<name>A0AAV5M9N0_9ROSI</name>
<keyword evidence="2" id="KW-1185">Reference proteome</keyword>
<evidence type="ECO:0000313" key="2">
    <source>
        <dbReference type="Proteomes" id="UP001054252"/>
    </source>
</evidence>
<dbReference type="EMBL" id="BPVZ01000197">
    <property type="protein sequence ID" value="GKV45744.1"/>
    <property type="molecule type" value="Genomic_DNA"/>
</dbReference>
<dbReference type="AlphaFoldDB" id="A0AAV5M9N0"/>
<proteinExistence type="predicted"/>
<organism evidence="1 2">
    <name type="scientific">Rubroshorea leprosula</name>
    <dbReference type="NCBI Taxonomy" id="152421"/>
    <lineage>
        <taxon>Eukaryota</taxon>
        <taxon>Viridiplantae</taxon>
        <taxon>Streptophyta</taxon>
        <taxon>Embryophyta</taxon>
        <taxon>Tracheophyta</taxon>
        <taxon>Spermatophyta</taxon>
        <taxon>Magnoliopsida</taxon>
        <taxon>eudicotyledons</taxon>
        <taxon>Gunneridae</taxon>
        <taxon>Pentapetalae</taxon>
        <taxon>rosids</taxon>
        <taxon>malvids</taxon>
        <taxon>Malvales</taxon>
        <taxon>Dipterocarpaceae</taxon>
        <taxon>Rubroshorea</taxon>
    </lineage>
</organism>
<protein>
    <submittedName>
        <fullName evidence="1">Uncharacterized protein</fullName>
    </submittedName>
</protein>
<comment type="caution">
    <text evidence="1">The sequence shown here is derived from an EMBL/GenBank/DDBJ whole genome shotgun (WGS) entry which is preliminary data.</text>
</comment>
<reference evidence="1 2" key="1">
    <citation type="journal article" date="2021" name="Commun. Biol.">
        <title>The genome of Shorea leprosula (Dipterocarpaceae) highlights the ecological relevance of drought in aseasonal tropical rainforests.</title>
        <authorList>
            <person name="Ng K.K.S."/>
            <person name="Kobayashi M.J."/>
            <person name="Fawcett J.A."/>
            <person name="Hatakeyama M."/>
            <person name="Paape T."/>
            <person name="Ng C.H."/>
            <person name="Ang C.C."/>
            <person name="Tnah L.H."/>
            <person name="Lee C.T."/>
            <person name="Nishiyama T."/>
            <person name="Sese J."/>
            <person name="O'Brien M.J."/>
            <person name="Copetti D."/>
            <person name="Mohd Noor M.I."/>
            <person name="Ong R.C."/>
            <person name="Putra M."/>
            <person name="Sireger I.Z."/>
            <person name="Indrioko S."/>
            <person name="Kosugi Y."/>
            <person name="Izuno A."/>
            <person name="Isagi Y."/>
            <person name="Lee S.L."/>
            <person name="Shimizu K.K."/>
        </authorList>
    </citation>
    <scope>NUCLEOTIDE SEQUENCE [LARGE SCALE GENOMIC DNA]</scope>
    <source>
        <strain evidence="1">214</strain>
    </source>
</reference>